<protein>
    <submittedName>
        <fullName evidence="1">Uncharacterized protein</fullName>
    </submittedName>
</protein>
<dbReference type="EMBL" id="UHJC01000001">
    <property type="protein sequence ID" value="SUP83805.1"/>
    <property type="molecule type" value="Genomic_DNA"/>
</dbReference>
<proteinExistence type="predicted"/>
<dbReference type="AlphaFoldDB" id="A0A380QAC9"/>
<organism evidence="1 2">
    <name type="scientific">Yersinia pseudotuberculosis</name>
    <dbReference type="NCBI Taxonomy" id="633"/>
    <lineage>
        <taxon>Bacteria</taxon>
        <taxon>Pseudomonadati</taxon>
        <taxon>Pseudomonadota</taxon>
        <taxon>Gammaproteobacteria</taxon>
        <taxon>Enterobacterales</taxon>
        <taxon>Yersiniaceae</taxon>
        <taxon>Yersinia</taxon>
    </lineage>
</organism>
<evidence type="ECO:0000313" key="2">
    <source>
        <dbReference type="Proteomes" id="UP000255087"/>
    </source>
</evidence>
<dbReference type="RefSeq" id="WP_181876435.1">
    <property type="nucleotide sequence ID" value="NZ_UHJC01000001.1"/>
</dbReference>
<reference evidence="1 2" key="1">
    <citation type="submission" date="2018-06" db="EMBL/GenBank/DDBJ databases">
        <authorList>
            <consortium name="Pathogen Informatics"/>
            <person name="Doyle S."/>
        </authorList>
    </citation>
    <scope>NUCLEOTIDE SEQUENCE [LARGE SCALE GENOMIC DNA]</scope>
    <source>
        <strain evidence="1 2">NCTC8580</strain>
    </source>
</reference>
<name>A0A380QAC9_YERPU</name>
<accession>A0A380QAC9</accession>
<evidence type="ECO:0000313" key="1">
    <source>
        <dbReference type="EMBL" id="SUP83805.1"/>
    </source>
</evidence>
<sequence length="53" mass="5828">MNPIHFISKNITQQLMDEGYSLSVAQGGQMKRLTYTAELLSQLPAVVAFTTIA</sequence>
<gene>
    <name evidence="1" type="ORF">NCTC8580_02724</name>
</gene>
<dbReference type="Proteomes" id="UP000255087">
    <property type="component" value="Unassembled WGS sequence"/>
</dbReference>